<feature type="region of interest" description="Disordered" evidence="1">
    <location>
        <begin position="1"/>
        <end position="72"/>
    </location>
</feature>
<evidence type="ECO:0000313" key="2">
    <source>
        <dbReference type="EMBL" id="KAG5580165.1"/>
    </source>
</evidence>
<protein>
    <submittedName>
        <fullName evidence="2">Uncharacterized protein</fullName>
    </submittedName>
</protein>
<feature type="compositionally biased region" description="Basic and acidic residues" evidence="1">
    <location>
        <begin position="36"/>
        <end position="49"/>
    </location>
</feature>
<dbReference type="Proteomes" id="UP000824120">
    <property type="component" value="Chromosome 10"/>
</dbReference>
<evidence type="ECO:0000256" key="1">
    <source>
        <dbReference type="SAM" id="MobiDB-lite"/>
    </source>
</evidence>
<dbReference type="EMBL" id="JACXVP010000010">
    <property type="protein sequence ID" value="KAG5580165.1"/>
    <property type="molecule type" value="Genomic_DNA"/>
</dbReference>
<organism evidence="2 3">
    <name type="scientific">Solanum commersonii</name>
    <name type="common">Commerson's wild potato</name>
    <name type="synonym">Commerson's nightshade</name>
    <dbReference type="NCBI Taxonomy" id="4109"/>
    <lineage>
        <taxon>Eukaryota</taxon>
        <taxon>Viridiplantae</taxon>
        <taxon>Streptophyta</taxon>
        <taxon>Embryophyta</taxon>
        <taxon>Tracheophyta</taxon>
        <taxon>Spermatophyta</taxon>
        <taxon>Magnoliopsida</taxon>
        <taxon>eudicotyledons</taxon>
        <taxon>Gunneridae</taxon>
        <taxon>Pentapetalae</taxon>
        <taxon>asterids</taxon>
        <taxon>lamiids</taxon>
        <taxon>Solanales</taxon>
        <taxon>Solanaceae</taxon>
        <taxon>Solanoideae</taxon>
        <taxon>Solaneae</taxon>
        <taxon>Solanum</taxon>
    </lineage>
</organism>
<evidence type="ECO:0000313" key="3">
    <source>
        <dbReference type="Proteomes" id="UP000824120"/>
    </source>
</evidence>
<gene>
    <name evidence="2" type="ORF">H5410_050792</name>
</gene>
<name>A0A9J5WY43_SOLCO</name>
<comment type="caution">
    <text evidence="2">The sequence shown here is derived from an EMBL/GenBank/DDBJ whole genome shotgun (WGS) entry which is preliminary data.</text>
</comment>
<dbReference type="AlphaFoldDB" id="A0A9J5WY43"/>
<keyword evidence="3" id="KW-1185">Reference proteome</keyword>
<reference evidence="2 3" key="1">
    <citation type="submission" date="2020-09" db="EMBL/GenBank/DDBJ databases">
        <title>De no assembly of potato wild relative species, Solanum commersonii.</title>
        <authorList>
            <person name="Cho K."/>
        </authorList>
    </citation>
    <scope>NUCLEOTIDE SEQUENCE [LARGE SCALE GENOMIC DNA]</scope>
    <source>
        <strain evidence="2">LZ3.2</strain>
        <tissue evidence="2">Leaf</tissue>
    </source>
</reference>
<sequence length="72" mass="8512">MQVGEPRSQWENRRTYRRFRLNPPLGPQNKRCLVKLSEKRKQDLPPGDKGKRKKHIGRKGSAIEPNFPEMED</sequence>
<accession>A0A9J5WY43</accession>
<proteinExistence type="predicted"/>